<dbReference type="Proteomes" id="UP000029556">
    <property type="component" value="Unassembled WGS sequence"/>
</dbReference>
<evidence type="ECO:0000313" key="2">
    <source>
        <dbReference type="Proteomes" id="UP000029556"/>
    </source>
</evidence>
<proteinExistence type="predicted"/>
<protein>
    <submittedName>
        <fullName evidence="1">Uncharacterized protein</fullName>
    </submittedName>
</protein>
<accession>A0A095ZKD8</accession>
<dbReference type="AlphaFoldDB" id="A0A095ZKD8"/>
<gene>
    <name evidence="1" type="ORF">HMPREF2137_06485</name>
</gene>
<name>A0A095ZKD8_9BACT</name>
<organism evidence="1 2">
    <name type="scientific">Hoylesella buccalis DNF00853</name>
    <dbReference type="NCBI Taxonomy" id="1401074"/>
    <lineage>
        <taxon>Bacteria</taxon>
        <taxon>Pseudomonadati</taxon>
        <taxon>Bacteroidota</taxon>
        <taxon>Bacteroidia</taxon>
        <taxon>Bacteroidales</taxon>
        <taxon>Prevotellaceae</taxon>
        <taxon>Hoylesella</taxon>
    </lineage>
</organism>
<reference evidence="1 2" key="1">
    <citation type="submission" date="2014-07" db="EMBL/GenBank/DDBJ databases">
        <authorList>
            <person name="McCorrison J."/>
            <person name="Sanka R."/>
            <person name="Torralba M."/>
            <person name="Gillis M."/>
            <person name="Haft D.H."/>
            <person name="Methe B."/>
            <person name="Sutton G."/>
            <person name="Nelson K.E."/>
        </authorList>
    </citation>
    <scope>NUCLEOTIDE SEQUENCE [LARGE SCALE GENOMIC DNA]</scope>
    <source>
        <strain evidence="1 2">DNF00853</strain>
    </source>
</reference>
<dbReference type="EMBL" id="JRNN01000064">
    <property type="protein sequence ID" value="KGF34806.1"/>
    <property type="molecule type" value="Genomic_DNA"/>
</dbReference>
<comment type="caution">
    <text evidence="1">The sequence shown here is derived from an EMBL/GenBank/DDBJ whole genome shotgun (WGS) entry which is preliminary data.</text>
</comment>
<dbReference type="RefSeq" id="WP_023056731.1">
    <property type="nucleotide sequence ID" value="NZ_JRNN01000064.1"/>
</dbReference>
<sequence>MTNNTDNNAPAQYKSLSEIRIRKDQILKSIRKDEEGMRHLWNSMFNKPATLTSKLPSKRISGLMNTGTGIFDGVLLAWKLYRKFKKRR</sequence>
<evidence type="ECO:0000313" key="1">
    <source>
        <dbReference type="EMBL" id="KGF34806.1"/>
    </source>
</evidence>
<dbReference type="OrthoDB" id="1080645at2"/>